<evidence type="ECO:0000256" key="4">
    <source>
        <dbReference type="ARBA" id="ARBA00022692"/>
    </source>
</evidence>
<keyword evidence="10" id="KW-1071">Ligand-gated ion channel</keyword>
<evidence type="ECO:0000256" key="1">
    <source>
        <dbReference type="ARBA" id="ARBA00004651"/>
    </source>
</evidence>
<dbReference type="Gene3D" id="3.40.190.10">
    <property type="entry name" value="Periplasmic binding protein-like II"/>
    <property type="match status" value="2"/>
</dbReference>
<evidence type="ECO:0000256" key="6">
    <source>
        <dbReference type="ARBA" id="ARBA00023065"/>
    </source>
</evidence>
<dbReference type="VEuPathDB" id="VectorBase:ASTEI04442"/>
<keyword evidence="8" id="KW-0675">Receptor</keyword>
<dbReference type="Gene3D" id="1.10.287.70">
    <property type="match status" value="2"/>
</dbReference>
<dbReference type="STRING" id="30069.A0A182Y7K6"/>
<evidence type="ECO:0000256" key="2">
    <source>
        <dbReference type="ARBA" id="ARBA00022448"/>
    </source>
</evidence>
<evidence type="ECO:0000313" key="14">
    <source>
        <dbReference type="Proteomes" id="UP000076408"/>
    </source>
</evidence>
<dbReference type="VEuPathDB" id="VectorBase:ASTE006175"/>
<accession>A0A182Y7K6</accession>
<keyword evidence="2" id="KW-0813">Transport</keyword>
<organism evidence="13 14">
    <name type="scientific">Anopheles stephensi</name>
    <name type="common">Indo-Pakistan malaria mosquito</name>
    <dbReference type="NCBI Taxonomy" id="30069"/>
    <lineage>
        <taxon>Eukaryota</taxon>
        <taxon>Metazoa</taxon>
        <taxon>Ecdysozoa</taxon>
        <taxon>Arthropoda</taxon>
        <taxon>Hexapoda</taxon>
        <taxon>Insecta</taxon>
        <taxon>Pterygota</taxon>
        <taxon>Neoptera</taxon>
        <taxon>Endopterygota</taxon>
        <taxon>Diptera</taxon>
        <taxon>Nematocera</taxon>
        <taxon>Culicoidea</taxon>
        <taxon>Culicidae</taxon>
        <taxon>Anophelinae</taxon>
        <taxon>Anopheles</taxon>
    </lineage>
</organism>
<feature type="domain" description="Ionotropic glutamate receptor L-glutamate and glycine-binding" evidence="12">
    <location>
        <begin position="233"/>
        <end position="295"/>
    </location>
</feature>
<dbReference type="GO" id="GO:0015276">
    <property type="term" value="F:ligand-gated monoatomic ion channel activity"/>
    <property type="evidence" value="ECO:0007669"/>
    <property type="project" value="InterPro"/>
</dbReference>
<evidence type="ECO:0000259" key="12">
    <source>
        <dbReference type="SMART" id="SM00918"/>
    </source>
</evidence>
<sequence length="1276" mass="145443">MALLSIQTLIVMLVLRPTGTQLVEALPSDSTQLMLLPELISSVLMRYFRHPYQPVQFYLAANSTDHHLEQRDVLSLVLRYTSGHCTVTFANVADNAGPRQPQRTQAILLGEDVDAFERLLANFSPTANDYSGRYLLVLTSTEQPIEWSRLFGLLWSRHMVHVNVLLVTANSTVRVYSYDPYSPKHCGHPIVKLVTDFPSGSGDIRRQRNLYPRRRVTSLHNCTLRVGSFEAKPYIFLERKADGYTELGGFEGDMLRLLAHRLQFRVNVTEPLRQSQWGVMGAPGNSTGTMQLVQDELVDLVIACMALDVTRSIYLKPGCTHYTSRILLAVPPGRPYSAFEKLFRPFRTDIWTALGAMLGCVVTVVVVLNCGQRARSLRRFVYGPSVQMPLLRALYVLWGGTVVVVPRRNFARSLLALWLSFTFVLRTLYQGSLYLYLQRSATYPPLATMDEVHQSALHYHMVNIAMRFFVDRPEIRARTNIIPPGLDSLGAQVAGMANHYRDRVVVCPQDMVAYNNKLNRALGAGQFIQVTRESITLFPLTIYYPKKSFLTQLFDREVRHIVQSGLMDFWVRNYGDYDFESKRRAPQHSGEPRKLTVQHLVGAYQLLVASYLLATVVFLLELASVRSSKIQRVLEFSVLLFQILDCTPDVGTKRLLVRDTVGNHFSEVIVNALNRYYVQNHSSTLLMRLSTVSRQTYDLQSDIMDEVMQRTSHSIAYEYRSVGQYYPSRRPRIFNLAFIDGYNAFEQLFDSLDPAQNDFSGYYLLVLTALDTVPVETIARMFSILWTLNVVNVNVVTADLQDYSHWQSVLMYTYYPYTSDGCEKNVPQLVHRFRKGTKWTDHRIELFPNKLSNFHRCQITVGTFHLPPYVLLNRQDREQLSYGGFEGDLLRALSVKLNFTVRLIEPEAGELWGQTPSSIASSTNSSGCVQLVLTERVNLTFGRFAIRGDRNLLMKSSRSYYTVRMMFAVPSGREYTPFEKLFRPFARSTWMMVILYLIVAICVIGTIELSRRSDVRDFVYGRGVTTPLLNLFNVGFGGSLKLLPGRNFARTLLLLWMYYCLVVRTCYQGSLFEYLQEHKNFSPPQTVDALVGENYRFYSLYGSALYLQQMPAILSRITWLEDDDASVDEHLVRLAAHQAPATALFTDIERVAYHNRFRTRDGLVSIANVVLVRLPIGMYYPKKSCLANQFDRELDGLVTSGYVSYRLGHYVDYDSLKRPPVYEHAPTPLTIDQLAGCFETLFGLLLVATGLLGLELLSRSGSYSIVRCLPFSKTAQ</sequence>
<comment type="subcellular location">
    <subcellularLocation>
        <location evidence="1">Cell membrane</location>
        <topology evidence="1">Multi-pass membrane protein</topology>
    </subcellularLocation>
</comment>
<evidence type="ECO:0000256" key="9">
    <source>
        <dbReference type="ARBA" id="ARBA00023180"/>
    </source>
</evidence>
<reference evidence="14" key="1">
    <citation type="journal article" date="2014" name="Genome Biol.">
        <title>Genome analysis of a major urban malaria vector mosquito, Anopheles stephensi.</title>
        <authorList>
            <person name="Jiang X."/>
            <person name="Peery A."/>
            <person name="Hall A.B."/>
            <person name="Sharma A."/>
            <person name="Chen X.G."/>
            <person name="Waterhouse R.M."/>
            <person name="Komissarov A."/>
            <person name="Riehle M.M."/>
            <person name="Shouche Y."/>
            <person name="Sharakhova M.V."/>
            <person name="Lawson D."/>
            <person name="Pakpour N."/>
            <person name="Arensburger P."/>
            <person name="Davidson V.L."/>
            <person name="Eiglmeier K."/>
            <person name="Emrich S."/>
            <person name="George P."/>
            <person name="Kennedy R.C."/>
            <person name="Mane S.P."/>
            <person name="Maslen G."/>
            <person name="Oringanje C."/>
            <person name="Qi Y."/>
            <person name="Settlage R."/>
            <person name="Tojo M."/>
            <person name="Tubio J.M."/>
            <person name="Unger M.F."/>
            <person name="Wang B."/>
            <person name="Vernick K.D."/>
            <person name="Ribeiro J.M."/>
            <person name="James A.A."/>
            <person name="Michel K."/>
            <person name="Riehle M.A."/>
            <person name="Luckhart S."/>
            <person name="Sharakhov I.V."/>
            <person name="Tu Z."/>
        </authorList>
    </citation>
    <scope>NUCLEOTIDE SEQUENCE [LARGE SCALE GENOMIC DNA]</scope>
    <source>
        <strain evidence="14">Indian</strain>
    </source>
</reference>
<dbReference type="PANTHER" id="PTHR42643">
    <property type="entry name" value="IONOTROPIC RECEPTOR 20A-RELATED"/>
    <property type="match status" value="1"/>
</dbReference>
<proteinExistence type="predicted"/>
<dbReference type="PANTHER" id="PTHR42643:SF30">
    <property type="entry name" value="IONOTROPIC RECEPTOR 40A-RELATED"/>
    <property type="match status" value="1"/>
</dbReference>
<dbReference type="OMA" id="MTFYGNE"/>
<dbReference type="InterPro" id="IPR056198">
    <property type="entry name" value="LBD_receptor"/>
</dbReference>
<evidence type="ECO:0000256" key="10">
    <source>
        <dbReference type="ARBA" id="ARBA00023286"/>
    </source>
</evidence>
<name>A0A182Y7K6_ANOST</name>
<evidence type="ECO:0000256" key="8">
    <source>
        <dbReference type="ARBA" id="ARBA00023170"/>
    </source>
</evidence>
<keyword evidence="11" id="KW-0407">Ion channel</keyword>
<dbReference type="SMART" id="SM00918">
    <property type="entry name" value="Lig_chan-Glu_bd"/>
    <property type="match status" value="2"/>
</dbReference>
<evidence type="ECO:0000256" key="7">
    <source>
        <dbReference type="ARBA" id="ARBA00023136"/>
    </source>
</evidence>
<reference evidence="13" key="2">
    <citation type="submission" date="2020-05" db="UniProtKB">
        <authorList>
            <consortium name="EnsemblMetazoa"/>
        </authorList>
    </citation>
    <scope>IDENTIFICATION</scope>
    <source>
        <strain evidence="13">Indian</strain>
    </source>
</reference>
<keyword evidence="14" id="KW-1185">Reference proteome</keyword>
<dbReference type="Proteomes" id="UP000076408">
    <property type="component" value="Unassembled WGS sequence"/>
</dbReference>
<keyword evidence="3" id="KW-1003">Cell membrane</keyword>
<dbReference type="EnsemblMetazoa" id="ASTEI04442-RA">
    <property type="protein sequence ID" value="ASTEI04442-PA"/>
    <property type="gene ID" value="ASTEI04442"/>
</dbReference>
<dbReference type="SUPFAM" id="SSF53850">
    <property type="entry name" value="Periplasmic binding protein-like II"/>
    <property type="match status" value="2"/>
</dbReference>
<dbReference type="InterPro" id="IPR052192">
    <property type="entry name" value="Insect_Ionotropic_Sensory_Rcpt"/>
</dbReference>
<evidence type="ECO:0000256" key="3">
    <source>
        <dbReference type="ARBA" id="ARBA00022475"/>
    </source>
</evidence>
<dbReference type="AlphaFoldDB" id="A0A182Y7K6"/>
<feature type="domain" description="Ionotropic glutamate receptor L-glutamate and glycine-binding" evidence="12">
    <location>
        <begin position="868"/>
        <end position="934"/>
    </location>
</feature>
<evidence type="ECO:0000256" key="11">
    <source>
        <dbReference type="ARBA" id="ARBA00023303"/>
    </source>
</evidence>
<keyword evidence="5" id="KW-1133">Transmembrane helix</keyword>
<dbReference type="GO" id="GO:0005886">
    <property type="term" value="C:plasma membrane"/>
    <property type="evidence" value="ECO:0007669"/>
    <property type="project" value="UniProtKB-SubCell"/>
</dbReference>
<evidence type="ECO:0000256" key="5">
    <source>
        <dbReference type="ARBA" id="ARBA00022989"/>
    </source>
</evidence>
<protein>
    <recommendedName>
        <fullName evidence="12">Ionotropic glutamate receptor L-glutamate and glycine-binding domain-containing protein</fullName>
    </recommendedName>
</protein>
<keyword evidence="6" id="KW-0406">Ion transport</keyword>
<dbReference type="Pfam" id="PF24061">
    <property type="entry name" value="LBD_receptor"/>
    <property type="match status" value="2"/>
</dbReference>
<keyword evidence="7" id="KW-0472">Membrane</keyword>
<dbReference type="InterPro" id="IPR019594">
    <property type="entry name" value="Glu/Gly-bd"/>
</dbReference>
<evidence type="ECO:0000313" key="13">
    <source>
        <dbReference type="EnsemblMetazoa" id="ASTEI04442-PA"/>
    </source>
</evidence>
<keyword evidence="9" id="KW-0325">Glycoprotein</keyword>
<dbReference type="VEuPathDB" id="VectorBase:ASTEI20_046026"/>
<keyword evidence="4" id="KW-0812">Transmembrane</keyword>